<protein>
    <recommendedName>
        <fullName evidence="4">Tetratricopeptide repeat protein</fullName>
    </recommendedName>
</protein>
<keyword evidence="3" id="KW-1185">Reference proteome</keyword>
<dbReference type="STRING" id="906968.Trebr_0792"/>
<dbReference type="SMART" id="SM00028">
    <property type="entry name" value="TPR"/>
    <property type="match status" value="3"/>
</dbReference>
<dbReference type="SUPFAM" id="SSF48452">
    <property type="entry name" value="TPR-like"/>
    <property type="match status" value="2"/>
</dbReference>
<dbReference type="eggNOG" id="ENOG502ZEJ2">
    <property type="taxonomic scope" value="Bacteria"/>
</dbReference>
<sequence>MKIRYAGYVCTLCCMLVCFSCRMSSKEQAFTAKLDEIDVAVSIGDTSAAVALLDKLAKQPAGAFQRLGVYRRYMTLGQTAAAEKYLRAGLEKLPENPELTAVYVWFLYGQGRSAEALEAARPLQQTQYAALLSELTVRNAAGGAALTDPGFIRIYTDAYAASKNDLWLQNAAVIEAAASGAVAVSAFPPEQTCTMPLFWAYAAYDAGRYSQALAYANTAAAREGDDSLEARLLAADIFTASGDDAAAESARAAIIARKGAPAALYFNSARYARLTGDTVREYELLNELTSLYPDYVPGLDAYADFALRSAAVPPEDALARAVRAAGMQSAGMKAYDAVPRISSASVISRMDAALERSRDPLLAAIRYRYAFDSALDTSADLQKKIAELWLLLERWTDAGGAVNGTLVSYAVPLLLSFGEEADARRLFDTYLLRRYGSSVYADILSELSAAECGYAAYFCATGAGEGPDIPAAQYIYQYLAENMKESYPELAEKNAYEPSPDVLVNLAELYAGTRKYDAAKRLYGTAAGKTADTQLKAEILYRLADTQFASGDKRAALISADYCLSLNSSHAGARILRKRLAADR</sequence>
<dbReference type="Proteomes" id="UP000006546">
    <property type="component" value="Chromosome"/>
</dbReference>
<dbReference type="InterPro" id="IPR019734">
    <property type="entry name" value="TPR_rpt"/>
</dbReference>
<feature type="chain" id="PRO_5003310824" description="Tetratricopeptide repeat protein" evidence="1">
    <location>
        <begin position="30"/>
        <end position="584"/>
    </location>
</feature>
<dbReference type="AlphaFoldDB" id="F4LIQ3"/>
<evidence type="ECO:0008006" key="4">
    <source>
        <dbReference type="Google" id="ProtNLM"/>
    </source>
</evidence>
<dbReference type="Gene3D" id="1.25.40.10">
    <property type="entry name" value="Tetratricopeptide repeat domain"/>
    <property type="match status" value="2"/>
</dbReference>
<evidence type="ECO:0000313" key="3">
    <source>
        <dbReference type="Proteomes" id="UP000006546"/>
    </source>
</evidence>
<dbReference type="HOGENOM" id="CLU_440701_0_0_12"/>
<name>F4LIQ3_TREBD</name>
<accession>F4LIQ3</accession>
<feature type="signal peptide" evidence="1">
    <location>
        <begin position="1"/>
        <end position="29"/>
    </location>
</feature>
<keyword evidence="1" id="KW-0732">Signal</keyword>
<evidence type="ECO:0000313" key="2">
    <source>
        <dbReference type="EMBL" id="AEE16228.1"/>
    </source>
</evidence>
<gene>
    <name evidence="2" type="ordered locus">Trebr_0792</name>
</gene>
<reference evidence="3" key="1">
    <citation type="submission" date="2011-04" db="EMBL/GenBank/DDBJ databases">
        <title>The complete genome of Treponema brennaborense DSM 12168.</title>
        <authorList>
            <person name="Lucas S."/>
            <person name="Han J."/>
            <person name="Lapidus A."/>
            <person name="Bruce D."/>
            <person name="Goodwin L."/>
            <person name="Pitluck S."/>
            <person name="Peters L."/>
            <person name="Kyrpides N."/>
            <person name="Mavromatis K."/>
            <person name="Ivanova N."/>
            <person name="Mikhailova N."/>
            <person name="Pagani I."/>
            <person name="Teshima H."/>
            <person name="Detter J.C."/>
            <person name="Tapia R."/>
            <person name="Han C."/>
            <person name="Land M."/>
            <person name="Hauser L."/>
            <person name="Markowitz V."/>
            <person name="Cheng J.-F."/>
            <person name="Hugenholtz P."/>
            <person name="Woyke T."/>
            <person name="Wu D."/>
            <person name="Gronow S."/>
            <person name="Wellnitz S."/>
            <person name="Brambilla E."/>
            <person name="Klenk H.-P."/>
            <person name="Eisen J.A."/>
        </authorList>
    </citation>
    <scope>NUCLEOTIDE SEQUENCE [LARGE SCALE GENOMIC DNA]</scope>
    <source>
        <strain evidence="3">DSM 12168 / CIP 105900 / DD5/3</strain>
    </source>
</reference>
<dbReference type="EMBL" id="CP002696">
    <property type="protein sequence ID" value="AEE16228.1"/>
    <property type="molecule type" value="Genomic_DNA"/>
</dbReference>
<dbReference type="InterPro" id="IPR011990">
    <property type="entry name" value="TPR-like_helical_dom_sf"/>
</dbReference>
<organism evidence="2 3">
    <name type="scientific">Treponema brennaborense (strain DSM 12168 / CIP 105900 / DD5/3)</name>
    <dbReference type="NCBI Taxonomy" id="906968"/>
    <lineage>
        <taxon>Bacteria</taxon>
        <taxon>Pseudomonadati</taxon>
        <taxon>Spirochaetota</taxon>
        <taxon>Spirochaetia</taxon>
        <taxon>Spirochaetales</taxon>
        <taxon>Treponemataceae</taxon>
        <taxon>Treponema</taxon>
    </lineage>
</organism>
<proteinExistence type="predicted"/>
<dbReference type="KEGG" id="tbe:Trebr_0792"/>
<evidence type="ECO:0000256" key="1">
    <source>
        <dbReference type="SAM" id="SignalP"/>
    </source>
</evidence>